<dbReference type="Proteomes" id="UP001362999">
    <property type="component" value="Unassembled WGS sequence"/>
</dbReference>
<organism evidence="1 2">
    <name type="scientific">Favolaschia claudopus</name>
    <dbReference type="NCBI Taxonomy" id="2862362"/>
    <lineage>
        <taxon>Eukaryota</taxon>
        <taxon>Fungi</taxon>
        <taxon>Dikarya</taxon>
        <taxon>Basidiomycota</taxon>
        <taxon>Agaricomycotina</taxon>
        <taxon>Agaricomycetes</taxon>
        <taxon>Agaricomycetidae</taxon>
        <taxon>Agaricales</taxon>
        <taxon>Marasmiineae</taxon>
        <taxon>Mycenaceae</taxon>
        <taxon>Favolaschia</taxon>
    </lineage>
</organism>
<dbReference type="EMBL" id="JAWWNJ010000041">
    <property type="protein sequence ID" value="KAK7020434.1"/>
    <property type="molecule type" value="Genomic_DNA"/>
</dbReference>
<evidence type="ECO:0000313" key="2">
    <source>
        <dbReference type="Proteomes" id="UP001362999"/>
    </source>
</evidence>
<reference evidence="1 2" key="1">
    <citation type="journal article" date="2024" name="J Genomics">
        <title>Draft genome sequencing and assembly of Favolaschia claudopus CIRM-BRFM 2984 isolated from oak limbs.</title>
        <authorList>
            <person name="Navarro D."/>
            <person name="Drula E."/>
            <person name="Chaduli D."/>
            <person name="Cazenave R."/>
            <person name="Ahrendt S."/>
            <person name="Wang J."/>
            <person name="Lipzen A."/>
            <person name="Daum C."/>
            <person name="Barry K."/>
            <person name="Grigoriev I.V."/>
            <person name="Favel A."/>
            <person name="Rosso M.N."/>
            <person name="Martin F."/>
        </authorList>
    </citation>
    <scope>NUCLEOTIDE SEQUENCE [LARGE SCALE GENOMIC DNA]</scope>
    <source>
        <strain evidence="1 2">CIRM-BRFM 2984</strain>
    </source>
</reference>
<comment type="caution">
    <text evidence="1">The sequence shown here is derived from an EMBL/GenBank/DDBJ whole genome shotgun (WGS) entry which is preliminary data.</text>
</comment>
<name>A0AAW0B3N7_9AGAR</name>
<dbReference type="AlphaFoldDB" id="A0AAW0B3N7"/>
<gene>
    <name evidence="1" type="ORF">R3P38DRAFT_2969438</name>
</gene>
<proteinExistence type="predicted"/>
<protein>
    <submittedName>
        <fullName evidence="1">Uncharacterized protein</fullName>
    </submittedName>
</protein>
<accession>A0AAW0B3N7</accession>
<evidence type="ECO:0000313" key="1">
    <source>
        <dbReference type="EMBL" id="KAK7020434.1"/>
    </source>
</evidence>
<sequence length="926" mass="102450">MQKRKAERKRQDMSSLLFGPLHDAHNQLWNALLPLSPFRALVPEDIQSAESALTIWENASDSITILAYDSPNNRPNTNLLLVEAMLRFCDYAAGILDITGTDQTDTLRQRFVRLKHHIENALLSEARSSERLERAERSDAQCDLDLVRDWAVEIREELLKPGQRTEHWSYLHLPWIMENLTTWEKIEFSILSESGITLVMRDIIHAPTIPIISFMQPLRNWATSLLHRWQSRPEAVALSSADKTRLGLDTELPSDTLQPSMTVYPTAPILYRIGEVATDLRALTDAVADHTPAGKPRIFQALDKIAAWKADTEPLSAQGIYNVLGGLQTTPGLRHPDAEVGDRIYAVMAEFFKPMANLQRRVTSFSYSYLDGPTFPLTFRDMNSLPDAFSPSGSMFGIPDDRVWNDVVVETNATTPINLLFSEFMVTANIRHRHPLVPLQDFSFTSTPEPFYSYTGKTVEEVKVLQDRIWFKGSGNFSQGQVKDLPITEDHVVYHSRTFFNVTTVPEVNHKLPHERTLPQSCVAPGHWIRPTPPPGGDAVWRCLPSLAFVGNGHDLYPGVTTPPAIASHIYVPRSFEPLGLYQNAAYRQAVTKECTPMKLEPPLTVAQARALLGRAIQYEVAVVPIPTPPEGVRPKKKRREEPPPIYWGVVWGVDDSEPAGLKLKIFTGGQYQEASATLTVGEPCAIPIGRIDTKLPFTPKWVGALALVDEAAEAEITEEPAIEPAAPKIEGEDRLTSILKLGAQAPRFEVGIGGDCVILVGEIALHGVTPDSNSIFTSIEQIENCKPGIWQGGRDANEEFLIWVCWVSEGSIDLAQPVENFIIENVEDVDIETLTWTEVSNVPVDGGTMTILARGVTSPDAMLALNGEEDDEEDGLVKFMALSGAEDDYFNIPGGVSSYTGGDGGFSVYVSSDSEGKVIGVKVGY</sequence>
<keyword evidence="2" id="KW-1185">Reference proteome</keyword>